<dbReference type="SUPFAM" id="SSF55729">
    <property type="entry name" value="Acyl-CoA N-acyltransferases (Nat)"/>
    <property type="match status" value="1"/>
</dbReference>
<comment type="caution">
    <text evidence="4">The sequence shown here is derived from an EMBL/GenBank/DDBJ whole genome shotgun (WGS) entry which is preliminary data.</text>
</comment>
<organism evidence="4 5">
    <name type="scientific">Pseudooceanicola nanhaiensis</name>
    <dbReference type="NCBI Taxonomy" id="375761"/>
    <lineage>
        <taxon>Bacteria</taxon>
        <taxon>Pseudomonadati</taxon>
        <taxon>Pseudomonadota</taxon>
        <taxon>Alphaproteobacteria</taxon>
        <taxon>Rhodobacterales</taxon>
        <taxon>Paracoccaceae</taxon>
        <taxon>Pseudooceanicola</taxon>
    </lineage>
</organism>
<dbReference type="Pfam" id="PF00583">
    <property type="entry name" value="Acetyltransf_1"/>
    <property type="match status" value="1"/>
</dbReference>
<dbReference type="InterPro" id="IPR016181">
    <property type="entry name" value="Acyl_CoA_acyltransferase"/>
</dbReference>
<evidence type="ECO:0000256" key="1">
    <source>
        <dbReference type="ARBA" id="ARBA00022679"/>
    </source>
</evidence>
<dbReference type="AlphaFoldDB" id="A0A917SUH3"/>
<protein>
    <submittedName>
        <fullName evidence="4">Alanine acetyltransferase</fullName>
    </submittedName>
</protein>
<gene>
    <name evidence="4" type="primary">rimI</name>
    <name evidence="4" type="ORF">GCM10011534_21310</name>
</gene>
<dbReference type="Proteomes" id="UP000649829">
    <property type="component" value="Unassembled WGS sequence"/>
</dbReference>
<dbReference type="EMBL" id="BMLF01000001">
    <property type="protein sequence ID" value="GGL99220.1"/>
    <property type="molecule type" value="Genomic_DNA"/>
</dbReference>
<reference evidence="4" key="1">
    <citation type="journal article" date="2014" name="Int. J. Syst. Evol. Microbiol.">
        <title>Complete genome sequence of Corynebacterium casei LMG S-19264T (=DSM 44701T), isolated from a smear-ripened cheese.</title>
        <authorList>
            <consortium name="US DOE Joint Genome Institute (JGI-PGF)"/>
            <person name="Walter F."/>
            <person name="Albersmeier A."/>
            <person name="Kalinowski J."/>
            <person name="Ruckert C."/>
        </authorList>
    </citation>
    <scope>NUCLEOTIDE SEQUENCE</scope>
    <source>
        <strain evidence="4">CGMCC 1.6293</strain>
    </source>
</reference>
<dbReference type="PROSITE" id="PS51186">
    <property type="entry name" value="GNAT"/>
    <property type="match status" value="1"/>
</dbReference>
<dbReference type="GO" id="GO:0016747">
    <property type="term" value="F:acyltransferase activity, transferring groups other than amino-acyl groups"/>
    <property type="evidence" value="ECO:0007669"/>
    <property type="project" value="InterPro"/>
</dbReference>
<evidence type="ECO:0000256" key="2">
    <source>
        <dbReference type="ARBA" id="ARBA00023315"/>
    </source>
</evidence>
<keyword evidence="5" id="KW-1185">Reference proteome</keyword>
<proteinExistence type="predicted"/>
<dbReference type="PANTHER" id="PTHR43420">
    <property type="entry name" value="ACETYLTRANSFERASE"/>
    <property type="match status" value="1"/>
</dbReference>
<dbReference type="InterPro" id="IPR000182">
    <property type="entry name" value="GNAT_dom"/>
</dbReference>
<name>A0A917SUH3_9RHOB</name>
<evidence type="ECO:0000313" key="4">
    <source>
        <dbReference type="EMBL" id="GGL99220.1"/>
    </source>
</evidence>
<dbReference type="PANTHER" id="PTHR43420:SF12">
    <property type="entry name" value="N-ACETYLTRANSFERASE DOMAIN-CONTAINING PROTEIN"/>
    <property type="match status" value="1"/>
</dbReference>
<evidence type="ECO:0000259" key="3">
    <source>
        <dbReference type="PROSITE" id="PS51186"/>
    </source>
</evidence>
<accession>A0A917SUH3</accession>
<feature type="domain" description="N-acetyltransferase" evidence="3">
    <location>
        <begin position="1"/>
        <end position="137"/>
    </location>
</feature>
<dbReference type="CDD" id="cd04301">
    <property type="entry name" value="NAT_SF"/>
    <property type="match status" value="1"/>
</dbReference>
<dbReference type="InterPro" id="IPR050680">
    <property type="entry name" value="YpeA/RimI_acetyltransf"/>
</dbReference>
<dbReference type="RefSeq" id="WP_028287961.1">
    <property type="nucleotide sequence ID" value="NZ_BMLF01000001.1"/>
</dbReference>
<evidence type="ECO:0000313" key="5">
    <source>
        <dbReference type="Proteomes" id="UP000649829"/>
    </source>
</evidence>
<keyword evidence="1" id="KW-0808">Transferase</keyword>
<sequence length="137" mass="14442">MTSEEMAALHDRSFTTPRAWSAVEFDALLASPGAFLETATEGFLLGRVIAGEAELLTLAVAPSARRAGQGRRLLAAFESNARARGAGSAFLEVAADNGPAIALYAGAGWETRGTRRAYYQRPDGSRVDAVVMSKPLA</sequence>
<dbReference type="Gene3D" id="3.40.630.30">
    <property type="match status" value="1"/>
</dbReference>
<reference evidence="4" key="2">
    <citation type="submission" date="2020-09" db="EMBL/GenBank/DDBJ databases">
        <authorList>
            <person name="Sun Q."/>
            <person name="Zhou Y."/>
        </authorList>
    </citation>
    <scope>NUCLEOTIDE SEQUENCE</scope>
    <source>
        <strain evidence="4">CGMCC 1.6293</strain>
    </source>
</reference>
<keyword evidence="2" id="KW-0012">Acyltransferase</keyword>